<dbReference type="Proteomes" id="UP001487740">
    <property type="component" value="Unassembled WGS sequence"/>
</dbReference>
<evidence type="ECO:0000313" key="3">
    <source>
        <dbReference type="EMBL" id="KAK8385442.1"/>
    </source>
</evidence>
<evidence type="ECO:0000313" key="4">
    <source>
        <dbReference type="Proteomes" id="UP001487740"/>
    </source>
</evidence>
<feature type="compositionally biased region" description="Basic and acidic residues" evidence="2">
    <location>
        <begin position="520"/>
        <end position="531"/>
    </location>
</feature>
<feature type="compositionally biased region" description="Polar residues" evidence="2">
    <location>
        <begin position="1044"/>
        <end position="1063"/>
    </location>
</feature>
<protein>
    <submittedName>
        <fullName evidence="3">Uncharacterized protein</fullName>
    </submittedName>
</protein>
<evidence type="ECO:0000256" key="1">
    <source>
        <dbReference type="SAM" id="Coils"/>
    </source>
</evidence>
<keyword evidence="4" id="KW-1185">Reference proteome</keyword>
<feature type="compositionally biased region" description="Polar residues" evidence="2">
    <location>
        <begin position="622"/>
        <end position="632"/>
    </location>
</feature>
<dbReference type="EMBL" id="JARAKH010000032">
    <property type="protein sequence ID" value="KAK8385442.1"/>
    <property type="molecule type" value="Genomic_DNA"/>
</dbReference>
<organism evidence="3 4">
    <name type="scientific">Scylla paramamosain</name>
    <name type="common">Mud crab</name>
    <dbReference type="NCBI Taxonomy" id="85552"/>
    <lineage>
        <taxon>Eukaryota</taxon>
        <taxon>Metazoa</taxon>
        <taxon>Ecdysozoa</taxon>
        <taxon>Arthropoda</taxon>
        <taxon>Crustacea</taxon>
        <taxon>Multicrustacea</taxon>
        <taxon>Malacostraca</taxon>
        <taxon>Eumalacostraca</taxon>
        <taxon>Eucarida</taxon>
        <taxon>Decapoda</taxon>
        <taxon>Pleocyemata</taxon>
        <taxon>Brachyura</taxon>
        <taxon>Eubrachyura</taxon>
        <taxon>Portunoidea</taxon>
        <taxon>Portunidae</taxon>
        <taxon>Portuninae</taxon>
        <taxon>Scylla</taxon>
    </lineage>
</organism>
<reference evidence="3 4" key="1">
    <citation type="submission" date="2023-03" db="EMBL/GenBank/DDBJ databases">
        <title>High-quality genome of Scylla paramamosain provides insights in environmental adaptation.</title>
        <authorList>
            <person name="Zhang L."/>
        </authorList>
    </citation>
    <scope>NUCLEOTIDE SEQUENCE [LARGE SCALE GENOMIC DNA]</scope>
    <source>
        <strain evidence="3">LZ_2023a</strain>
        <tissue evidence="3">Muscle</tissue>
    </source>
</reference>
<name>A0AAW0TFY7_SCYPA</name>
<gene>
    <name evidence="3" type="ORF">O3P69_016334</name>
</gene>
<proteinExistence type="predicted"/>
<keyword evidence="1" id="KW-0175">Coiled coil</keyword>
<feature type="compositionally biased region" description="Basic and acidic residues" evidence="2">
    <location>
        <begin position="455"/>
        <end position="475"/>
    </location>
</feature>
<feature type="compositionally biased region" description="Pro residues" evidence="2">
    <location>
        <begin position="339"/>
        <end position="354"/>
    </location>
</feature>
<feature type="compositionally biased region" description="Low complexity" evidence="2">
    <location>
        <begin position="367"/>
        <end position="398"/>
    </location>
</feature>
<feature type="compositionally biased region" description="Polar residues" evidence="2">
    <location>
        <begin position="407"/>
        <end position="422"/>
    </location>
</feature>
<feature type="compositionally biased region" description="Basic and acidic residues" evidence="2">
    <location>
        <begin position="556"/>
        <end position="566"/>
    </location>
</feature>
<feature type="region of interest" description="Disordered" evidence="2">
    <location>
        <begin position="334"/>
        <end position="632"/>
    </location>
</feature>
<feature type="coiled-coil region" evidence="1">
    <location>
        <begin position="722"/>
        <end position="780"/>
    </location>
</feature>
<accession>A0AAW0TFY7</accession>
<feature type="region of interest" description="Disordered" evidence="2">
    <location>
        <begin position="1030"/>
        <end position="1080"/>
    </location>
</feature>
<feature type="coiled-coil region" evidence="1">
    <location>
        <begin position="837"/>
        <end position="910"/>
    </location>
</feature>
<sequence>MLGEEKLIVLLVSLTRTGERRGGGRRREKFGKVRWGGLEKGRERVWGRYEGGKGGMLKVAGCGGNDSGAVEDWEDDKAEMVNEMLSRSAGGACGNDVPRLVHSNLNLPDPLSFSPPSLSSWTLPFHPLLFRHDNRIGSLGGLGRGEVEGGSGAGEESGNAWPRVMLGDGVVVVGAGGAPLHRPRSADNLSRLTAASSIPALDDLAESEVFVGDEDDELECGEAYLRPPLPPIDPGLPGEVTPPDLLSPPCPPSSTSLVIAYHEEALRLPLDAVKEEVEAEALEEASMILSSGPASLGHASLGPCSLTSSMVSSASLEDSTLSSRTDTFDTVIAAIPDFSPSPPDAPTSTSPPPRSSATRPGNKDAARVASTSARTSPTSPRGSSGRSSPRTSTDSPSTPEKRRGTSRSEGGSNTSSRGSTPRGTPRVASSRGEDKKTPRGTARGTTGVRPCARAQDARRDTHTHAHTRTKAEESRGTTLTRKKKVEADSRPSTAPTRKKETSATVAADKYGSLGRRRRVKDATGDAKDGGKESGTLTRDSKQTLDMYATLPRRRAKEVSARWKEQMASEDDASRPSLRRTKSVGKSEGAASSATAKGRSSLMTTSLPASALRPRSPRANPPAKSTSTSTSNLAARKEKTIICMEASTQTALTGGDVASALRAMSRQNSLGAEEDEEVPEVTRPHAVIVREESTPDELPPSRSVEVQVELAWRLGEGDLPEHVRRLTEEHAQLQNEHSRARVRLEEMESLRDELQKLKVSLEEERAEKEEVQGELDRTSQRVKDMLVSMEGVEHEFNSRGDSLLELESQLHQSADIHIQMQERLNRFEECNLKIKRDLDKSVAAQKTLLQQVQDLENESREMADFMAEEKNALAECLREAESELMKLKSECNQLNTKLKEKEDEVRHVTRVAEDRRNKYMQLQSEMSSIQCRTRDMMVCQGAEVSGAAVSLNNVSSRLRALIAKLVQDYTITDADLEMIVTPSESDSSASSTNGTPEHKPPGIKAATRRTPSPRKTASFMTALLSAMRMGPTRSRMGDLGGAICSLTNGSSKEQVTEGRNSPEGSESHELVEGSSASSSLTDQVTEMDVLLTRFLKVCCVLKNESDLQLAETEDENDRLSNQLRSQQQVIEQQHSDYEVLACSEARARKELAAVTHDLEVANKNLTKYFEAEYDHQVMKLQNEVEKLGGTVRHLEALNEEKERQLEEALSRLSAAQESAPANHVSEASHYREVSCLSDKVTSLRQSVMEREKQIIELNDRHAKDLASLREAQGQTQYTSMQLTSTVENVLKTLEGIPDVVSSCPALKQLFNTLAANEKSTQQQQQNGNINTQNGFTNNTVNNKDLNANPQSIISPTVNNKMLITNQSAETHL</sequence>
<comment type="caution">
    <text evidence="3">The sequence shown here is derived from an EMBL/GenBank/DDBJ whole genome shotgun (WGS) entry which is preliminary data.</text>
</comment>
<evidence type="ECO:0000256" key="2">
    <source>
        <dbReference type="SAM" id="MobiDB-lite"/>
    </source>
</evidence>
<feature type="region of interest" description="Disordered" evidence="2">
    <location>
        <begin position="981"/>
        <end position="1014"/>
    </location>
</feature>
<feature type="coiled-coil region" evidence="1">
    <location>
        <begin position="1176"/>
        <end position="1217"/>
    </location>
</feature>
<feature type="coiled-coil region" evidence="1">
    <location>
        <begin position="1101"/>
        <end position="1135"/>
    </location>
</feature>